<gene>
    <name evidence="2" type="ORF">B296_00050942</name>
</gene>
<dbReference type="AlphaFoldDB" id="A0A426YC43"/>
<evidence type="ECO:0000256" key="1">
    <source>
        <dbReference type="SAM" id="Phobius"/>
    </source>
</evidence>
<sequence>RACVCRSVKNTAPLAALLDARPSRNSVYPPPVTSFAAIAIVIMPRFTIPVLPFPP</sequence>
<evidence type="ECO:0000313" key="2">
    <source>
        <dbReference type="EMBL" id="RRT49277.1"/>
    </source>
</evidence>
<keyword evidence="1" id="KW-0472">Membrane</keyword>
<protein>
    <submittedName>
        <fullName evidence="2">Uncharacterized protein</fullName>
    </submittedName>
</protein>
<proteinExistence type="predicted"/>
<organism evidence="2 3">
    <name type="scientific">Ensete ventricosum</name>
    <name type="common">Abyssinian banana</name>
    <name type="synonym">Musa ensete</name>
    <dbReference type="NCBI Taxonomy" id="4639"/>
    <lineage>
        <taxon>Eukaryota</taxon>
        <taxon>Viridiplantae</taxon>
        <taxon>Streptophyta</taxon>
        <taxon>Embryophyta</taxon>
        <taxon>Tracheophyta</taxon>
        <taxon>Spermatophyta</taxon>
        <taxon>Magnoliopsida</taxon>
        <taxon>Liliopsida</taxon>
        <taxon>Zingiberales</taxon>
        <taxon>Musaceae</taxon>
        <taxon>Ensete</taxon>
    </lineage>
</organism>
<evidence type="ECO:0000313" key="3">
    <source>
        <dbReference type="Proteomes" id="UP000287651"/>
    </source>
</evidence>
<reference evidence="2 3" key="1">
    <citation type="journal article" date="2014" name="Agronomy (Basel)">
        <title>A Draft Genome Sequence for Ensete ventricosum, the Drought-Tolerant Tree Against Hunger.</title>
        <authorList>
            <person name="Harrison J."/>
            <person name="Moore K.A."/>
            <person name="Paszkiewicz K."/>
            <person name="Jones T."/>
            <person name="Grant M."/>
            <person name="Ambacheew D."/>
            <person name="Muzemil S."/>
            <person name="Studholme D.J."/>
        </authorList>
    </citation>
    <scope>NUCLEOTIDE SEQUENCE [LARGE SCALE GENOMIC DNA]</scope>
</reference>
<name>A0A426YC43_ENSVE</name>
<feature type="non-terminal residue" evidence="2">
    <location>
        <position position="1"/>
    </location>
</feature>
<keyword evidence="1" id="KW-0812">Transmembrane</keyword>
<accession>A0A426YC43</accession>
<dbReference type="EMBL" id="AMZH03013432">
    <property type="protein sequence ID" value="RRT49277.1"/>
    <property type="molecule type" value="Genomic_DNA"/>
</dbReference>
<feature type="transmembrane region" description="Helical" evidence="1">
    <location>
        <begin position="32"/>
        <end position="53"/>
    </location>
</feature>
<comment type="caution">
    <text evidence="2">The sequence shown here is derived from an EMBL/GenBank/DDBJ whole genome shotgun (WGS) entry which is preliminary data.</text>
</comment>
<dbReference type="Proteomes" id="UP000287651">
    <property type="component" value="Unassembled WGS sequence"/>
</dbReference>
<keyword evidence="1" id="KW-1133">Transmembrane helix</keyword>